<dbReference type="Proteomes" id="UP001412239">
    <property type="component" value="Unassembled WGS sequence"/>
</dbReference>
<sequence>MQPVDFLRSEGFIPLTRDAWQLLLRCWRYFPLVAPIQLALPKFYPSGKTSYASIFNVPVGKPGWIFMELFSPLTLLYTICTNPERTGEIPKTHTWLASLYCIHYLHRALLSPIRNSSMGPMNFIMVCAGVSFNIINGSAIGGWLGGYGSAADVPVWQVSIGSAMFVLGLWGNMYHEEILREIRRDTSFAKDAEKQGRLVRSGGRVYKIPEGGLFKWVWCPHYFCEWIEWGGYAIAGGGFVNFLPATLFVVNELATMLPRAMQQKRWYKNNFSKDVLPKRKAAIPGIF</sequence>
<keyword evidence="3 6" id="KW-0812">Transmembrane</keyword>
<dbReference type="GO" id="GO:0006629">
    <property type="term" value="P:lipid metabolic process"/>
    <property type="evidence" value="ECO:0007669"/>
    <property type="project" value="InterPro"/>
</dbReference>
<reference evidence="8" key="1">
    <citation type="submission" date="2015-10" db="EMBL/GenBank/DDBJ databases">
        <authorList>
            <person name="Regsiter A."/>
            <person name="william w."/>
        </authorList>
    </citation>
    <scope>NUCLEOTIDE SEQUENCE</scope>
    <source>
        <strain evidence="8">Montdore</strain>
    </source>
</reference>
<evidence type="ECO:0000313" key="9">
    <source>
        <dbReference type="Proteomes" id="UP001412239"/>
    </source>
</evidence>
<proteinExistence type="inferred from homology"/>
<organism evidence="8 9">
    <name type="scientific">Tuber aestivum</name>
    <name type="common">summer truffle</name>
    <dbReference type="NCBI Taxonomy" id="59557"/>
    <lineage>
        <taxon>Eukaryota</taxon>
        <taxon>Fungi</taxon>
        <taxon>Dikarya</taxon>
        <taxon>Ascomycota</taxon>
        <taxon>Pezizomycotina</taxon>
        <taxon>Pezizomycetes</taxon>
        <taxon>Pezizales</taxon>
        <taxon>Tuberaceae</taxon>
        <taxon>Tuber</taxon>
    </lineage>
</organism>
<keyword evidence="4 6" id="KW-1133">Transmembrane helix</keyword>
<evidence type="ECO:0000313" key="8">
    <source>
        <dbReference type="EMBL" id="CUS14668.1"/>
    </source>
</evidence>
<accession>A0A292Q6V7</accession>
<evidence type="ECO:0000256" key="2">
    <source>
        <dbReference type="ARBA" id="ARBA00007742"/>
    </source>
</evidence>
<protein>
    <recommendedName>
        <fullName evidence="7">3-oxo-5-alpha-steroid 4-dehydrogenase C-terminal domain-containing protein</fullName>
    </recommendedName>
</protein>
<feature type="domain" description="3-oxo-5-alpha-steroid 4-dehydrogenase C-terminal" evidence="7">
    <location>
        <begin position="121"/>
        <end position="287"/>
    </location>
</feature>
<dbReference type="PROSITE" id="PS50244">
    <property type="entry name" value="S5A_REDUCTASE"/>
    <property type="match status" value="1"/>
</dbReference>
<evidence type="ECO:0000259" key="7">
    <source>
        <dbReference type="Pfam" id="PF02544"/>
    </source>
</evidence>
<comment type="subcellular location">
    <subcellularLocation>
        <location evidence="1">Membrane</location>
        <topology evidence="1">Multi-pass membrane protein</topology>
    </subcellularLocation>
</comment>
<dbReference type="InterPro" id="IPR001104">
    <property type="entry name" value="3-oxo-5_a-steroid_4-DH_C"/>
</dbReference>
<dbReference type="GO" id="GO:0016627">
    <property type="term" value="F:oxidoreductase activity, acting on the CH-CH group of donors"/>
    <property type="evidence" value="ECO:0007669"/>
    <property type="project" value="InterPro"/>
</dbReference>
<name>A0A292Q6V7_9PEZI</name>
<dbReference type="PANTHER" id="PTHR10556">
    <property type="entry name" value="3-OXO-5-ALPHA-STEROID 4-DEHYDROGENASE"/>
    <property type="match status" value="1"/>
</dbReference>
<dbReference type="AlphaFoldDB" id="A0A292Q6V7"/>
<evidence type="ECO:0000256" key="3">
    <source>
        <dbReference type="ARBA" id="ARBA00022692"/>
    </source>
</evidence>
<gene>
    <name evidence="8" type="ORF">GSTUAT00001193001</name>
</gene>
<dbReference type="GO" id="GO:0016020">
    <property type="term" value="C:membrane"/>
    <property type="evidence" value="ECO:0007669"/>
    <property type="project" value="UniProtKB-SubCell"/>
</dbReference>
<dbReference type="EMBL" id="LN890956">
    <property type="protein sequence ID" value="CUS14668.1"/>
    <property type="molecule type" value="Genomic_DNA"/>
</dbReference>
<evidence type="ECO:0000256" key="5">
    <source>
        <dbReference type="ARBA" id="ARBA00023136"/>
    </source>
</evidence>
<comment type="similarity">
    <text evidence="2">Belongs to the steroid 5-alpha reductase family.</text>
</comment>
<dbReference type="PANTHER" id="PTHR10556:SF43">
    <property type="entry name" value="STEROID 5-ALPHA-REDUCTASE DET2"/>
    <property type="match status" value="1"/>
</dbReference>
<evidence type="ECO:0000256" key="1">
    <source>
        <dbReference type="ARBA" id="ARBA00004141"/>
    </source>
</evidence>
<keyword evidence="5 6" id="KW-0472">Membrane</keyword>
<evidence type="ECO:0000256" key="4">
    <source>
        <dbReference type="ARBA" id="ARBA00022989"/>
    </source>
</evidence>
<feature type="transmembrane region" description="Helical" evidence="6">
    <location>
        <begin position="123"/>
        <end position="144"/>
    </location>
</feature>
<feature type="transmembrane region" description="Helical" evidence="6">
    <location>
        <begin position="156"/>
        <end position="174"/>
    </location>
</feature>
<dbReference type="Pfam" id="PF02544">
    <property type="entry name" value="Steroid_dh"/>
    <property type="match status" value="1"/>
</dbReference>
<evidence type="ECO:0000256" key="6">
    <source>
        <dbReference type="SAM" id="Phobius"/>
    </source>
</evidence>
<keyword evidence="9" id="KW-1185">Reference proteome</keyword>
<dbReference type="InterPro" id="IPR039357">
    <property type="entry name" value="SRD5A/TECR"/>
</dbReference>